<dbReference type="OrthoDB" id="1719899at2759"/>
<dbReference type="PANTHER" id="PTHR35046:SF9">
    <property type="entry name" value="RNA-DIRECTED DNA POLYMERASE"/>
    <property type="match status" value="1"/>
</dbReference>
<feature type="region of interest" description="Disordered" evidence="1">
    <location>
        <begin position="23"/>
        <end position="59"/>
    </location>
</feature>
<dbReference type="AlphaFoldDB" id="A0A9D3UK56"/>
<gene>
    <name evidence="2" type="ORF">J1N35_037430</name>
</gene>
<evidence type="ECO:0000313" key="3">
    <source>
        <dbReference type="Proteomes" id="UP000828251"/>
    </source>
</evidence>
<comment type="caution">
    <text evidence="2">The sequence shown here is derived from an EMBL/GenBank/DDBJ whole genome shotgun (WGS) entry which is preliminary data.</text>
</comment>
<reference evidence="2 3" key="1">
    <citation type="journal article" date="2021" name="Plant Biotechnol. J.">
        <title>Multi-omics assisted identification of the key and species-specific regulatory components of drought-tolerant mechanisms in Gossypium stocksii.</title>
        <authorList>
            <person name="Yu D."/>
            <person name="Ke L."/>
            <person name="Zhang D."/>
            <person name="Wu Y."/>
            <person name="Sun Y."/>
            <person name="Mei J."/>
            <person name="Sun J."/>
            <person name="Sun Y."/>
        </authorList>
    </citation>
    <scope>NUCLEOTIDE SEQUENCE [LARGE SCALE GENOMIC DNA]</scope>
    <source>
        <strain evidence="3">cv. E1</strain>
        <tissue evidence="2">Leaf</tissue>
    </source>
</reference>
<organism evidence="2 3">
    <name type="scientific">Gossypium stocksii</name>
    <dbReference type="NCBI Taxonomy" id="47602"/>
    <lineage>
        <taxon>Eukaryota</taxon>
        <taxon>Viridiplantae</taxon>
        <taxon>Streptophyta</taxon>
        <taxon>Embryophyta</taxon>
        <taxon>Tracheophyta</taxon>
        <taxon>Spermatophyta</taxon>
        <taxon>Magnoliopsida</taxon>
        <taxon>eudicotyledons</taxon>
        <taxon>Gunneridae</taxon>
        <taxon>Pentapetalae</taxon>
        <taxon>rosids</taxon>
        <taxon>malvids</taxon>
        <taxon>Malvales</taxon>
        <taxon>Malvaceae</taxon>
        <taxon>Malvoideae</taxon>
        <taxon>Gossypium</taxon>
    </lineage>
</organism>
<evidence type="ECO:0008006" key="4">
    <source>
        <dbReference type="Google" id="ProtNLM"/>
    </source>
</evidence>
<dbReference type="Proteomes" id="UP000828251">
    <property type="component" value="Unassembled WGS sequence"/>
</dbReference>
<accession>A0A9D3UK56</accession>
<dbReference type="EMBL" id="JAIQCV010000011">
    <property type="protein sequence ID" value="KAH1046646.1"/>
    <property type="molecule type" value="Genomic_DNA"/>
</dbReference>
<protein>
    <recommendedName>
        <fullName evidence="4">CCHC-type domain-containing protein</fullName>
    </recommendedName>
</protein>
<name>A0A9D3UK56_9ROSI</name>
<evidence type="ECO:0000256" key="1">
    <source>
        <dbReference type="SAM" id="MobiDB-lite"/>
    </source>
</evidence>
<keyword evidence="3" id="KW-1185">Reference proteome</keyword>
<feature type="compositionally biased region" description="Polar residues" evidence="1">
    <location>
        <begin position="30"/>
        <end position="47"/>
    </location>
</feature>
<evidence type="ECO:0000313" key="2">
    <source>
        <dbReference type="EMBL" id="KAH1046646.1"/>
    </source>
</evidence>
<proteinExistence type="predicted"/>
<sequence length="186" mass="20805">MTERPERQPVRNVPDLNLQALLREVERASKNTSTNQAKEPTVPTKSTKPVAESSKGKAVNGFSNRSRDIKCFKCLRRGHIASQYPNRSAMVVRANGDIESEDEIEKVDNEPETPTDDEEDLEFMIEEGGHVTNVLSFQDVFDLRVVVSQSILFGNQGSYDDVQLHEDSLYPCASRTQPTSSFLSSV</sequence>
<dbReference type="PANTHER" id="PTHR35046">
    <property type="entry name" value="ZINC KNUCKLE (CCHC-TYPE) FAMILY PROTEIN"/>
    <property type="match status" value="1"/>
</dbReference>